<evidence type="ECO:0000259" key="1">
    <source>
        <dbReference type="Pfam" id="PF13649"/>
    </source>
</evidence>
<dbReference type="PIRSF" id="PIRSF018249">
    <property type="entry name" value="MyrA_prd"/>
    <property type="match status" value="1"/>
</dbReference>
<dbReference type="EC" id="2.1.1.187" evidence="3"/>
<dbReference type="InterPro" id="IPR048647">
    <property type="entry name" value="RlmA_N"/>
</dbReference>
<dbReference type="Pfam" id="PF21302">
    <property type="entry name" value="Zn_ribbon_RlmA"/>
    <property type="match status" value="1"/>
</dbReference>
<comment type="caution">
    <text evidence="3">The sequence shown here is derived from an EMBL/GenBank/DDBJ whole genome shotgun (WGS) entry which is preliminary data.</text>
</comment>
<evidence type="ECO:0000313" key="3">
    <source>
        <dbReference type="EMBL" id="MBM7840028.1"/>
    </source>
</evidence>
<dbReference type="InterPro" id="IPR041698">
    <property type="entry name" value="Methyltransf_25"/>
</dbReference>
<feature type="domain" description="23S rRNA (guanine(745)-N(1))-methyltransferase N-terminal" evidence="2">
    <location>
        <begin position="21"/>
        <end position="56"/>
    </location>
</feature>
<name>A0ABS2SWZ8_9BACI</name>
<dbReference type="InterPro" id="IPR029063">
    <property type="entry name" value="SAM-dependent_MTases_sf"/>
</dbReference>
<gene>
    <name evidence="3" type="ORF">JOC54_003308</name>
</gene>
<keyword evidence="4" id="KW-1185">Reference proteome</keyword>
<dbReference type="InterPro" id="IPR016718">
    <property type="entry name" value="rRNA_m1G-MeTrfase_A_prd"/>
</dbReference>
<dbReference type="Proteomes" id="UP001179280">
    <property type="component" value="Unassembled WGS sequence"/>
</dbReference>
<dbReference type="GO" id="GO:0052911">
    <property type="term" value="F:23S rRNA (guanine(745)-N(1))-methyltransferase activity"/>
    <property type="evidence" value="ECO:0007669"/>
    <property type="project" value="UniProtKB-EC"/>
</dbReference>
<dbReference type="RefSeq" id="WP_204467440.1">
    <property type="nucleotide sequence ID" value="NZ_JAFBCV010000011.1"/>
</dbReference>
<proteinExistence type="predicted"/>
<dbReference type="EMBL" id="JAFBCV010000011">
    <property type="protein sequence ID" value="MBM7840028.1"/>
    <property type="molecule type" value="Genomic_DNA"/>
</dbReference>
<protein>
    <submittedName>
        <fullName evidence="3">23S rRNA (Guanine745-N1)-methyltransferase</fullName>
        <ecNumber evidence="3">2.1.1.187</ecNumber>
    </submittedName>
</protein>
<accession>A0ABS2SWZ8</accession>
<evidence type="ECO:0000313" key="4">
    <source>
        <dbReference type="Proteomes" id="UP001179280"/>
    </source>
</evidence>
<dbReference type="SUPFAM" id="SSF53335">
    <property type="entry name" value="S-adenosyl-L-methionine-dependent methyltransferases"/>
    <property type="match status" value="1"/>
</dbReference>
<keyword evidence="3" id="KW-0489">Methyltransferase</keyword>
<evidence type="ECO:0000259" key="2">
    <source>
        <dbReference type="Pfam" id="PF21302"/>
    </source>
</evidence>
<keyword evidence="3" id="KW-0808">Transferase</keyword>
<sequence>MSLSKKEKAIQLASAIEGSLRCPICQTNMLVADEKRVVCAKQHSFDFAKQGYLNFLTNVVPSHYDAALFESRQETIMETGLFNPLHERLFRLLDETEGLLLDAGCGEGSHLQKTKELIPNMKTVGLDLAKEGIQKAAKSYSDHLWIVGDLANIPLANQSIDVILNILSPSNYKEFKRVLKQEGLVIKVVPQVGYLQELRDHFFSKDEKKIYSNEKTVTLFREQFTTVKTERLTYTRIVNHSEISALAEMTPLVWSTADEQRQSLAKLESLRITIDLDVLIGRMT</sequence>
<dbReference type="Gene3D" id="3.40.50.150">
    <property type="entry name" value="Vaccinia Virus protein VP39"/>
    <property type="match status" value="1"/>
</dbReference>
<organism evidence="3 4">
    <name type="scientific">Shouchella xiaoxiensis</name>
    <dbReference type="NCBI Taxonomy" id="766895"/>
    <lineage>
        <taxon>Bacteria</taxon>
        <taxon>Bacillati</taxon>
        <taxon>Bacillota</taxon>
        <taxon>Bacilli</taxon>
        <taxon>Bacillales</taxon>
        <taxon>Bacillaceae</taxon>
        <taxon>Shouchella</taxon>
    </lineage>
</organism>
<reference evidence="3" key="1">
    <citation type="submission" date="2021-01" db="EMBL/GenBank/DDBJ databases">
        <title>Genomic Encyclopedia of Type Strains, Phase IV (KMG-IV): sequencing the most valuable type-strain genomes for metagenomic binning, comparative biology and taxonomic classification.</title>
        <authorList>
            <person name="Goeker M."/>
        </authorList>
    </citation>
    <scope>NUCLEOTIDE SEQUENCE</scope>
    <source>
        <strain evidence="3">DSM 21943</strain>
    </source>
</reference>
<feature type="domain" description="Methyltransferase" evidence="1">
    <location>
        <begin position="101"/>
        <end position="183"/>
    </location>
</feature>
<dbReference type="Pfam" id="PF13649">
    <property type="entry name" value="Methyltransf_25"/>
    <property type="match status" value="1"/>
</dbReference>